<evidence type="ECO:0000313" key="2">
    <source>
        <dbReference type="EMBL" id="KAK2029023.1"/>
    </source>
</evidence>
<evidence type="ECO:0000313" key="3">
    <source>
        <dbReference type="Proteomes" id="UP001232148"/>
    </source>
</evidence>
<proteinExistence type="predicted"/>
<evidence type="ECO:0000256" key="1">
    <source>
        <dbReference type="SAM" id="MobiDB-lite"/>
    </source>
</evidence>
<dbReference type="AlphaFoldDB" id="A0AAD9M598"/>
<name>A0AAD9M598_9PEZI</name>
<feature type="compositionally biased region" description="Basic and acidic residues" evidence="1">
    <location>
        <begin position="28"/>
        <end position="41"/>
    </location>
</feature>
<accession>A0AAD9M598</accession>
<dbReference type="Proteomes" id="UP001232148">
    <property type="component" value="Unassembled WGS sequence"/>
</dbReference>
<organism evidence="2 3">
    <name type="scientific">Colletotrichum zoysiae</name>
    <dbReference type="NCBI Taxonomy" id="1216348"/>
    <lineage>
        <taxon>Eukaryota</taxon>
        <taxon>Fungi</taxon>
        <taxon>Dikarya</taxon>
        <taxon>Ascomycota</taxon>
        <taxon>Pezizomycotina</taxon>
        <taxon>Sordariomycetes</taxon>
        <taxon>Hypocreomycetidae</taxon>
        <taxon>Glomerellales</taxon>
        <taxon>Glomerellaceae</taxon>
        <taxon>Colletotrichum</taxon>
        <taxon>Colletotrichum graminicola species complex</taxon>
    </lineage>
</organism>
<gene>
    <name evidence="2" type="ORF">LX32DRAFT_693645</name>
</gene>
<dbReference type="EMBL" id="MU842870">
    <property type="protein sequence ID" value="KAK2029023.1"/>
    <property type="molecule type" value="Genomic_DNA"/>
</dbReference>
<keyword evidence="3" id="KW-1185">Reference proteome</keyword>
<sequence>MDFKVESPLREHVVENAAAVTTTQDPTPKTEPDPKRQRLETPDPEGVIILDADGDLRLCVGADHSWEPLTFLVCSKSLSRSSPVMKQLILDELAGLPSLQSGQSNRAIHLPNDPLGPMRLMLEIIHGDFQKVPQTMEIKDLEALVVLMERYDALSLARPWVRAWLAGVRDSKEYTILLFIAWTLGDIELFSTTTSRLAEISTIDQNGKLIIKTRNDSETYWNFAVQEIGPLLPASVIERMAIERTQWISATVGPYIRLYNELKRGNCECRFASRHALKTMSPRCRALAIGSLVHGFLDMDINITTPNPTSEYRDTFASLVDRIDKLEILTDHNCDTYNHDECARMQEVMKHKRIVNKPLTYVEPYYRKRIESQAKKTGLSS</sequence>
<reference evidence="2" key="1">
    <citation type="submission" date="2021-06" db="EMBL/GenBank/DDBJ databases">
        <title>Comparative genomics, transcriptomics and evolutionary studies reveal genomic signatures of adaptation to plant cell wall in hemibiotrophic fungi.</title>
        <authorList>
            <consortium name="DOE Joint Genome Institute"/>
            <person name="Baroncelli R."/>
            <person name="Diaz J.F."/>
            <person name="Benocci T."/>
            <person name="Peng M."/>
            <person name="Battaglia E."/>
            <person name="Haridas S."/>
            <person name="Andreopoulos W."/>
            <person name="Labutti K."/>
            <person name="Pangilinan J."/>
            <person name="Floch G.L."/>
            <person name="Makela M.R."/>
            <person name="Henrissat B."/>
            <person name="Grigoriev I.V."/>
            <person name="Crouch J.A."/>
            <person name="De Vries R.P."/>
            <person name="Sukno S.A."/>
            <person name="Thon M.R."/>
        </authorList>
    </citation>
    <scope>NUCLEOTIDE SEQUENCE</scope>
    <source>
        <strain evidence="2">MAFF235873</strain>
    </source>
</reference>
<feature type="region of interest" description="Disordered" evidence="1">
    <location>
        <begin position="15"/>
        <end position="43"/>
    </location>
</feature>
<evidence type="ECO:0008006" key="4">
    <source>
        <dbReference type="Google" id="ProtNLM"/>
    </source>
</evidence>
<protein>
    <recommendedName>
        <fullName evidence="4">Nuclear pore protein</fullName>
    </recommendedName>
</protein>
<comment type="caution">
    <text evidence="2">The sequence shown here is derived from an EMBL/GenBank/DDBJ whole genome shotgun (WGS) entry which is preliminary data.</text>
</comment>